<sequence>MTTSEQPLAPTPPMGWNSWNMFGSTIHEDSVRATADVLVSSGLKDCGYNYVVIDDCWSTKVGRDGNGDLVADPEKFPSGIKALADYVHSLGLKIGIYSDAAHLTCASYPGSFGFEEQDAQLWASWGIDFLKYDFCFAPTDQATAIDRYSRMGEALRKTKRQFLYSLCEWGGRSPQLWGRSVGGHMWRVTGDIFDSWVDIWVAPHKYYGVGVDTAIDIAANLAEYAGPDAWNDLDMLVVGLKGKGQISGGGLSFIEYQTHMSLWTIACSPLMIGCDIRNMDRDTTSLLTNREVLAVNQDSLGIAGRRVKQTGTCEVWKKPLADGSLAVALINRGAIGSDLTLRASDIGLLDTPKSVRNLWAQEDIAEFGEAWQTRIQPHETLLLKIKA</sequence>
<dbReference type="PANTHER" id="PTHR11452">
    <property type="entry name" value="ALPHA-GALACTOSIDASE/ALPHA-N-ACETYLGALACTOSAMINIDASE"/>
    <property type="match status" value="1"/>
</dbReference>
<feature type="domain" description="Alpha galactosidase C-terminal" evidence="6">
    <location>
        <begin position="310"/>
        <end position="385"/>
    </location>
</feature>
<evidence type="ECO:0000313" key="8">
    <source>
        <dbReference type="Proteomes" id="UP001428290"/>
    </source>
</evidence>
<name>A0ABP9WVJ1_9CHLR</name>
<reference evidence="7 8" key="1">
    <citation type="submission" date="2024-02" db="EMBL/GenBank/DDBJ databases">
        <title>Herpetosiphon gulosus NBRC 112829.</title>
        <authorList>
            <person name="Ichikawa N."/>
            <person name="Katano-Makiyama Y."/>
            <person name="Hidaka K."/>
        </authorList>
    </citation>
    <scope>NUCLEOTIDE SEQUENCE [LARGE SCALE GENOMIC DNA]</scope>
    <source>
        <strain evidence="7 8">NBRC 112829</strain>
    </source>
</reference>
<keyword evidence="2" id="KW-0732">Signal</keyword>
<dbReference type="InterPro" id="IPR017853">
    <property type="entry name" value="GH"/>
</dbReference>
<dbReference type="Pfam" id="PF16499">
    <property type="entry name" value="Melibiase_2"/>
    <property type="match status" value="1"/>
</dbReference>
<proteinExistence type="inferred from homology"/>
<dbReference type="Pfam" id="PF17801">
    <property type="entry name" value="Melibiase_C"/>
    <property type="match status" value="1"/>
</dbReference>
<gene>
    <name evidence="7" type="primary">agaA</name>
    <name evidence="7" type="ORF">Hgul01_00055</name>
</gene>
<comment type="similarity">
    <text evidence="1 5">Belongs to the glycosyl hydrolase 27 family.</text>
</comment>
<evidence type="ECO:0000256" key="4">
    <source>
        <dbReference type="ARBA" id="ARBA00023295"/>
    </source>
</evidence>
<dbReference type="PANTHER" id="PTHR11452:SF75">
    <property type="entry name" value="ALPHA-GALACTOSIDASE MEL1"/>
    <property type="match status" value="1"/>
</dbReference>
<dbReference type="SUPFAM" id="SSF51011">
    <property type="entry name" value="Glycosyl hydrolase domain"/>
    <property type="match status" value="1"/>
</dbReference>
<dbReference type="RefSeq" id="WP_345719937.1">
    <property type="nucleotide sequence ID" value="NZ_BAABRU010000001.1"/>
</dbReference>
<dbReference type="InterPro" id="IPR002241">
    <property type="entry name" value="Glyco_hydro_27"/>
</dbReference>
<evidence type="ECO:0000313" key="7">
    <source>
        <dbReference type="EMBL" id="GAA5526283.1"/>
    </source>
</evidence>
<dbReference type="EMBL" id="BAABRU010000001">
    <property type="protein sequence ID" value="GAA5526283.1"/>
    <property type="molecule type" value="Genomic_DNA"/>
</dbReference>
<keyword evidence="4 5" id="KW-0326">Glycosidase</keyword>
<evidence type="ECO:0000256" key="1">
    <source>
        <dbReference type="ARBA" id="ARBA00009743"/>
    </source>
</evidence>
<dbReference type="SUPFAM" id="SSF51445">
    <property type="entry name" value="(Trans)glycosidases"/>
    <property type="match status" value="1"/>
</dbReference>
<dbReference type="Proteomes" id="UP001428290">
    <property type="component" value="Unassembled WGS sequence"/>
</dbReference>
<comment type="catalytic activity">
    <reaction evidence="5">
        <text>Hydrolysis of terminal, non-reducing alpha-D-galactose residues in alpha-D-galactosides, including galactose oligosaccharides, galactomannans and galactolipids.</text>
        <dbReference type="EC" id="3.2.1.22"/>
    </reaction>
</comment>
<accession>A0ABP9WVJ1</accession>
<comment type="caution">
    <text evidence="7">The sequence shown here is derived from an EMBL/GenBank/DDBJ whole genome shotgun (WGS) entry which is preliminary data.</text>
</comment>
<protein>
    <recommendedName>
        <fullName evidence="5">Alpha-galactosidase</fullName>
        <ecNumber evidence="5">3.2.1.22</ecNumber>
    </recommendedName>
    <alternativeName>
        <fullName evidence="5">Melibiase</fullName>
    </alternativeName>
</protein>
<dbReference type="InterPro" id="IPR013780">
    <property type="entry name" value="Glyco_hydro_b"/>
</dbReference>
<dbReference type="PRINTS" id="PR00740">
    <property type="entry name" value="GLHYDRLASE27"/>
</dbReference>
<dbReference type="InterPro" id="IPR000111">
    <property type="entry name" value="Glyco_hydro_27/36_CS"/>
</dbReference>
<dbReference type="EC" id="3.2.1.22" evidence="5"/>
<evidence type="ECO:0000256" key="2">
    <source>
        <dbReference type="ARBA" id="ARBA00022729"/>
    </source>
</evidence>
<evidence type="ECO:0000256" key="5">
    <source>
        <dbReference type="RuleBase" id="RU361168"/>
    </source>
</evidence>
<evidence type="ECO:0000256" key="3">
    <source>
        <dbReference type="ARBA" id="ARBA00022801"/>
    </source>
</evidence>
<dbReference type="Gene3D" id="2.60.40.1180">
    <property type="entry name" value="Golgi alpha-mannosidase II"/>
    <property type="match status" value="1"/>
</dbReference>
<keyword evidence="5" id="KW-1015">Disulfide bond</keyword>
<keyword evidence="8" id="KW-1185">Reference proteome</keyword>
<organism evidence="7 8">
    <name type="scientific">Herpetosiphon gulosus</name>
    <dbReference type="NCBI Taxonomy" id="1973496"/>
    <lineage>
        <taxon>Bacteria</taxon>
        <taxon>Bacillati</taxon>
        <taxon>Chloroflexota</taxon>
        <taxon>Chloroflexia</taxon>
        <taxon>Herpetosiphonales</taxon>
        <taxon>Herpetosiphonaceae</taxon>
        <taxon>Herpetosiphon</taxon>
    </lineage>
</organism>
<dbReference type="InterPro" id="IPR041233">
    <property type="entry name" value="Melibiase_C"/>
</dbReference>
<evidence type="ECO:0000259" key="6">
    <source>
        <dbReference type="Pfam" id="PF17801"/>
    </source>
</evidence>
<dbReference type="InterPro" id="IPR013785">
    <property type="entry name" value="Aldolase_TIM"/>
</dbReference>
<dbReference type="CDD" id="cd14792">
    <property type="entry name" value="GH27"/>
    <property type="match status" value="1"/>
</dbReference>
<dbReference type="Gene3D" id="3.20.20.70">
    <property type="entry name" value="Aldolase class I"/>
    <property type="match status" value="1"/>
</dbReference>
<keyword evidence="3 5" id="KW-0378">Hydrolase</keyword>
<dbReference type="PROSITE" id="PS00512">
    <property type="entry name" value="ALPHA_GALACTOSIDASE"/>
    <property type="match status" value="1"/>
</dbReference>